<dbReference type="SUPFAM" id="SSF46785">
    <property type="entry name" value="Winged helix' DNA-binding domain"/>
    <property type="match status" value="1"/>
</dbReference>
<dbReference type="InterPro" id="IPR036390">
    <property type="entry name" value="WH_DNA-bd_sf"/>
</dbReference>
<keyword evidence="1" id="KW-0805">Transcription regulation</keyword>
<comment type="caution">
    <text evidence="5">The sequence shown here is derived from an EMBL/GenBank/DDBJ whole genome shotgun (WGS) entry which is preliminary data.</text>
</comment>
<reference evidence="5 6" key="1">
    <citation type="submission" date="2018-09" db="EMBL/GenBank/DDBJ databases">
        <authorList>
            <person name="Le Fleche-Mateos A."/>
        </authorList>
    </citation>
    <scope>NUCLEOTIDE SEQUENCE [LARGE SCALE GENOMIC DNA]</scope>
    <source>
        <strain evidence="5 6">DSM 30078</strain>
    </source>
</reference>
<evidence type="ECO:0000259" key="4">
    <source>
        <dbReference type="PROSITE" id="PS50949"/>
    </source>
</evidence>
<dbReference type="GeneID" id="88082734"/>
<dbReference type="Pfam" id="PF07702">
    <property type="entry name" value="UTRA"/>
    <property type="match status" value="1"/>
</dbReference>
<proteinExistence type="predicted"/>
<dbReference type="SMART" id="SM00345">
    <property type="entry name" value="HTH_GNTR"/>
    <property type="match status" value="1"/>
</dbReference>
<keyword evidence="6" id="KW-1185">Reference proteome</keyword>
<dbReference type="RefSeq" id="WP_112167822.1">
    <property type="nucleotide sequence ID" value="NZ_CP065025.1"/>
</dbReference>
<evidence type="ECO:0000256" key="2">
    <source>
        <dbReference type="ARBA" id="ARBA00023125"/>
    </source>
</evidence>
<dbReference type="Pfam" id="PF00392">
    <property type="entry name" value="GntR"/>
    <property type="match status" value="1"/>
</dbReference>
<sequence length="243" mass="27380">MIYKTLAERLRIRINSADFGIGDALPSEKKLAAEFGVSRMTLRKAVDLLIEWGLVRRCHGSGTFVAQKDVQHETRGLMGFCELMKQLGRPTVSEVLEFKIMGAPPAIASQLRIKTDERIYYSRRLRSVEGKPLVLEDSYMPGRLFSNLSVKHLEGSKFSYIEDECHICIAGNYESFSPILADSTVAALFHVAEGTPLLRLTSLSYSDTGDYINYSVMIRNANEYHVDYHLQRNKSCTGHVRPA</sequence>
<dbReference type="PANTHER" id="PTHR44846:SF1">
    <property type="entry name" value="MANNOSYL-D-GLYCERATE TRANSPORT_METABOLISM SYSTEM REPRESSOR MNGR-RELATED"/>
    <property type="match status" value="1"/>
</dbReference>
<dbReference type="PROSITE" id="PS50949">
    <property type="entry name" value="HTH_GNTR"/>
    <property type="match status" value="1"/>
</dbReference>
<dbReference type="SUPFAM" id="SSF64288">
    <property type="entry name" value="Chorismate lyase-like"/>
    <property type="match status" value="1"/>
</dbReference>
<protein>
    <submittedName>
        <fullName evidence="5">UTRA domain-containing protein</fullName>
    </submittedName>
</protein>
<evidence type="ECO:0000313" key="5">
    <source>
        <dbReference type="EMBL" id="RJT10803.1"/>
    </source>
</evidence>
<dbReference type="InterPro" id="IPR000524">
    <property type="entry name" value="Tscrpt_reg_HTH_GntR"/>
</dbReference>
<evidence type="ECO:0000256" key="3">
    <source>
        <dbReference type="ARBA" id="ARBA00023163"/>
    </source>
</evidence>
<organism evidence="5 6">
    <name type="scientific">Rahnella inusitata</name>
    <dbReference type="NCBI Taxonomy" id="58169"/>
    <lineage>
        <taxon>Bacteria</taxon>
        <taxon>Pseudomonadati</taxon>
        <taxon>Pseudomonadota</taxon>
        <taxon>Gammaproteobacteria</taxon>
        <taxon>Enterobacterales</taxon>
        <taxon>Yersiniaceae</taxon>
        <taxon>Rahnella</taxon>
    </lineage>
</organism>
<keyword evidence="2" id="KW-0238">DNA-binding</keyword>
<feature type="domain" description="HTH gntR-type" evidence="4">
    <location>
        <begin position="1"/>
        <end position="68"/>
    </location>
</feature>
<dbReference type="Proteomes" id="UP000284119">
    <property type="component" value="Unassembled WGS sequence"/>
</dbReference>
<evidence type="ECO:0000256" key="1">
    <source>
        <dbReference type="ARBA" id="ARBA00023015"/>
    </source>
</evidence>
<dbReference type="EMBL" id="RAHG01000010">
    <property type="protein sequence ID" value="RJT10803.1"/>
    <property type="molecule type" value="Genomic_DNA"/>
</dbReference>
<dbReference type="SMART" id="SM00866">
    <property type="entry name" value="UTRA"/>
    <property type="match status" value="1"/>
</dbReference>
<dbReference type="InterPro" id="IPR028978">
    <property type="entry name" value="Chorismate_lyase_/UTRA_dom_sf"/>
</dbReference>
<gene>
    <name evidence="5" type="ORF">D5396_18590</name>
</gene>
<dbReference type="InterPro" id="IPR050679">
    <property type="entry name" value="Bact_HTH_transcr_reg"/>
</dbReference>
<dbReference type="CDD" id="cd07377">
    <property type="entry name" value="WHTH_GntR"/>
    <property type="match status" value="1"/>
</dbReference>
<keyword evidence="3" id="KW-0804">Transcription</keyword>
<dbReference type="PRINTS" id="PR00035">
    <property type="entry name" value="HTHGNTR"/>
</dbReference>
<dbReference type="Gene3D" id="3.40.1410.10">
    <property type="entry name" value="Chorismate lyase-like"/>
    <property type="match status" value="1"/>
</dbReference>
<accession>A0ABX9NXV7</accession>
<dbReference type="Gene3D" id="1.10.10.10">
    <property type="entry name" value="Winged helix-like DNA-binding domain superfamily/Winged helix DNA-binding domain"/>
    <property type="match status" value="1"/>
</dbReference>
<dbReference type="InterPro" id="IPR036388">
    <property type="entry name" value="WH-like_DNA-bd_sf"/>
</dbReference>
<name>A0ABX9NXV7_9GAMM</name>
<evidence type="ECO:0000313" key="6">
    <source>
        <dbReference type="Proteomes" id="UP000284119"/>
    </source>
</evidence>
<dbReference type="InterPro" id="IPR011663">
    <property type="entry name" value="UTRA"/>
</dbReference>
<dbReference type="PANTHER" id="PTHR44846">
    <property type="entry name" value="MANNOSYL-D-GLYCERATE TRANSPORT/METABOLISM SYSTEM REPRESSOR MNGR-RELATED"/>
    <property type="match status" value="1"/>
</dbReference>